<dbReference type="InterPro" id="IPR006531">
    <property type="entry name" value="Gp5/Vgr_OB"/>
</dbReference>
<dbReference type="InterPro" id="IPR037026">
    <property type="entry name" value="Vgr_OB-fold_dom_sf"/>
</dbReference>
<evidence type="ECO:0000313" key="3">
    <source>
        <dbReference type="Proteomes" id="UP000546162"/>
    </source>
</evidence>
<dbReference type="SUPFAM" id="SSF69255">
    <property type="entry name" value="gp5 N-terminal domain-like"/>
    <property type="match status" value="1"/>
</dbReference>
<feature type="domain" description="Gp5/Type VI secretion system Vgr protein OB-fold" evidence="1">
    <location>
        <begin position="23"/>
        <end position="97"/>
    </location>
</feature>
<dbReference type="Proteomes" id="UP000546162">
    <property type="component" value="Unassembled WGS sequence"/>
</dbReference>
<organism evidence="2 3">
    <name type="scientific">Actinoplanes octamycinicus</name>
    <dbReference type="NCBI Taxonomy" id="135948"/>
    <lineage>
        <taxon>Bacteria</taxon>
        <taxon>Bacillati</taxon>
        <taxon>Actinomycetota</taxon>
        <taxon>Actinomycetes</taxon>
        <taxon>Micromonosporales</taxon>
        <taxon>Micromonosporaceae</taxon>
        <taxon>Actinoplanes</taxon>
    </lineage>
</organism>
<dbReference type="AlphaFoldDB" id="A0A7W7MBR3"/>
<proteinExistence type="predicted"/>
<gene>
    <name evidence="2" type="ORF">BJY16_007534</name>
</gene>
<dbReference type="SUPFAM" id="SSF69349">
    <property type="entry name" value="Phage fibre proteins"/>
    <property type="match status" value="1"/>
</dbReference>
<dbReference type="RefSeq" id="WP_185044288.1">
    <property type="nucleotide sequence ID" value="NZ_BAABFG010000005.1"/>
</dbReference>
<evidence type="ECO:0000259" key="1">
    <source>
        <dbReference type="Pfam" id="PF04717"/>
    </source>
</evidence>
<accession>A0A7W7MBR3</accession>
<dbReference type="Pfam" id="PF04717">
    <property type="entry name" value="Phage_base_V"/>
    <property type="match status" value="1"/>
</dbReference>
<reference evidence="2 3" key="1">
    <citation type="submission" date="2020-08" db="EMBL/GenBank/DDBJ databases">
        <title>Sequencing the genomes of 1000 actinobacteria strains.</title>
        <authorList>
            <person name="Klenk H.-P."/>
        </authorList>
    </citation>
    <scope>NUCLEOTIDE SEQUENCE [LARGE SCALE GENOMIC DNA]</scope>
    <source>
        <strain evidence="2 3">DSM 45809</strain>
    </source>
</reference>
<comment type="caution">
    <text evidence="2">The sequence shown here is derived from an EMBL/GenBank/DDBJ whole genome shotgun (WGS) entry which is preliminary data.</text>
</comment>
<dbReference type="Gene3D" id="2.40.50.230">
    <property type="entry name" value="Gp5 N-terminal domain"/>
    <property type="match status" value="1"/>
</dbReference>
<keyword evidence="3" id="KW-1185">Reference proteome</keyword>
<dbReference type="EMBL" id="JACHNB010000001">
    <property type="protein sequence ID" value="MBB4744075.1"/>
    <property type="molecule type" value="Genomic_DNA"/>
</dbReference>
<protein>
    <submittedName>
        <fullName evidence="2">Uncharacterized protein involved in type VI secretion and phage assembly</fullName>
    </submittedName>
</protein>
<name>A0A7W7MBR3_9ACTN</name>
<evidence type="ECO:0000313" key="2">
    <source>
        <dbReference type="EMBL" id="MBB4744075.1"/>
    </source>
</evidence>
<sequence length="218" mass="22311">MSNDLLDLLGPPPGGHDRVFGVVPGIVTNNNDPDGLGRVRVRFPWLSGNDESWWARIAAPMAGPGRGLQLLPEVDDEVLVAFAHGDIRFPYVLGALWNGVDAPPESTPLDESGQVARRAIVSRAGHLIRLDDTDGAGRVEIVGAGGANRIVIDTAAGTVTVHADGDLVLESATGKVVVTGQSIELSSSGGDVTVTSAAGATLRASGHCAVAGSTVGIN</sequence>